<protein>
    <submittedName>
        <fullName evidence="2">Uncharacterized protein</fullName>
    </submittedName>
</protein>
<sequence length="63" mass="7202">MHSFNLCPPVTTMMEPRDRRPNHRLTAKSQRPSALVLVSGKNSCVDSRGNCFIRCVWRQEASE</sequence>
<dbReference type="EMBL" id="KN839904">
    <property type="protein sequence ID" value="KIJ58931.1"/>
    <property type="molecule type" value="Genomic_DNA"/>
</dbReference>
<gene>
    <name evidence="2" type="ORF">HYDPIDRAFT_118989</name>
</gene>
<keyword evidence="3" id="KW-1185">Reference proteome</keyword>
<dbReference type="AlphaFoldDB" id="A0A0C9W7Q5"/>
<name>A0A0C9W7Q5_9AGAM</name>
<evidence type="ECO:0000313" key="2">
    <source>
        <dbReference type="EMBL" id="KIJ58931.1"/>
    </source>
</evidence>
<evidence type="ECO:0000256" key="1">
    <source>
        <dbReference type="SAM" id="MobiDB-lite"/>
    </source>
</evidence>
<evidence type="ECO:0000313" key="3">
    <source>
        <dbReference type="Proteomes" id="UP000053820"/>
    </source>
</evidence>
<proteinExistence type="predicted"/>
<dbReference type="HOGENOM" id="CLU_2886086_0_0_1"/>
<accession>A0A0C9W7Q5</accession>
<organism evidence="2 3">
    <name type="scientific">Hydnomerulius pinastri MD-312</name>
    <dbReference type="NCBI Taxonomy" id="994086"/>
    <lineage>
        <taxon>Eukaryota</taxon>
        <taxon>Fungi</taxon>
        <taxon>Dikarya</taxon>
        <taxon>Basidiomycota</taxon>
        <taxon>Agaricomycotina</taxon>
        <taxon>Agaricomycetes</taxon>
        <taxon>Agaricomycetidae</taxon>
        <taxon>Boletales</taxon>
        <taxon>Boletales incertae sedis</taxon>
        <taxon>Leucogyrophana</taxon>
    </lineage>
</organism>
<reference evidence="2 3" key="1">
    <citation type="submission" date="2014-04" db="EMBL/GenBank/DDBJ databases">
        <title>Evolutionary Origins and Diversification of the Mycorrhizal Mutualists.</title>
        <authorList>
            <consortium name="DOE Joint Genome Institute"/>
            <consortium name="Mycorrhizal Genomics Consortium"/>
            <person name="Kohler A."/>
            <person name="Kuo A."/>
            <person name="Nagy L.G."/>
            <person name="Floudas D."/>
            <person name="Copeland A."/>
            <person name="Barry K.W."/>
            <person name="Cichocki N."/>
            <person name="Veneault-Fourrey C."/>
            <person name="LaButti K."/>
            <person name="Lindquist E.A."/>
            <person name="Lipzen A."/>
            <person name="Lundell T."/>
            <person name="Morin E."/>
            <person name="Murat C."/>
            <person name="Riley R."/>
            <person name="Ohm R."/>
            <person name="Sun H."/>
            <person name="Tunlid A."/>
            <person name="Henrissat B."/>
            <person name="Grigoriev I.V."/>
            <person name="Hibbett D.S."/>
            <person name="Martin F."/>
        </authorList>
    </citation>
    <scope>NUCLEOTIDE SEQUENCE [LARGE SCALE GENOMIC DNA]</scope>
    <source>
        <strain evidence="2 3">MD-312</strain>
    </source>
</reference>
<feature type="region of interest" description="Disordered" evidence="1">
    <location>
        <begin position="1"/>
        <end position="30"/>
    </location>
</feature>
<dbReference type="Proteomes" id="UP000053820">
    <property type="component" value="Unassembled WGS sequence"/>
</dbReference>